<protein>
    <submittedName>
        <fullName evidence="2">Uncharacterized protein</fullName>
    </submittedName>
</protein>
<gene>
    <name evidence="2" type="ORF">GDO78_017549</name>
</gene>
<name>A0A8J6BMR1_ELECQ</name>
<dbReference type="Proteomes" id="UP000770717">
    <property type="component" value="Unassembled WGS sequence"/>
</dbReference>
<evidence type="ECO:0000313" key="2">
    <source>
        <dbReference type="EMBL" id="KAG9465903.1"/>
    </source>
</evidence>
<feature type="region of interest" description="Disordered" evidence="1">
    <location>
        <begin position="1"/>
        <end position="34"/>
    </location>
</feature>
<accession>A0A8J6BMR1</accession>
<evidence type="ECO:0000256" key="1">
    <source>
        <dbReference type="SAM" id="MobiDB-lite"/>
    </source>
</evidence>
<keyword evidence="3" id="KW-1185">Reference proteome</keyword>
<feature type="compositionally biased region" description="Polar residues" evidence="1">
    <location>
        <begin position="1"/>
        <end position="24"/>
    </location>
</feature>
<organism evidence="2 3">
    <name type="scientific">Eleutherodactylus coqui</name>
    <name type="common">Puerto Rican coqui</name>
    <dbReference type="NCBI Taxonomy" id="57060"/>
    <lineage>
        <taxon>Eukaryota</taxon>
        <taxon>Metazoa</taxon>
        <taxon>Chordata</taxon>
        <taxon>Craniata</taxon>
        <taxon>Vertebrata</taxon>
        <taxon>Euteleostomi</taxon>
        <taxon>Amphibia</taxon>
        <taxon>Batrachia</taxon>
        <taxon>Anura</taxon>
        <taxon>Neobatrachia</taxon>
        <taxon>Hyloidea</taxon>
        <taxon>Eleutherodactylidae</taxon>
        <taxon>Eleutherodactylinae</taxon>
        <taxon>Eleutherodactylus</taxon>
        <taxon>Eleutherodactylus</taxon>
    </lineage>
</organism>
<sequence length="75" mass="8636">MWHDGSSSVSPNSHWGQFIGSQLPHQDDFDQRSPEGPTWVQYMYVTHCYTCSKCLRRLQSINSTEHHISASNRGQ</sequence>
<reference evidence="2" key="1">
    <citation type="thesis" date="2020" institute="ProQuest LLC" country="789 East Eisenhower Parkway, Ann Arbor, MI, USA">
        <title>Comparative Genomics and Chromosome Evolution.</title>
        <authorList>
            <person name="Mudd A.B."/>
        </authorList>
    </citation>
    <scope>NUCLEOTIDE SEQUENCE</scope>
    <source>
        <strain evidence="2">HN-11 Male</strain>
        <tissue evidence="2">Kidney and liver</tissue>
    </source>
</reference>
<comment type="caution">
    <text evidence="2">The sequence shown here is derived from an EMBL/GenBank/DDBJ whole genome shotgun (WGS) entry which is preliminary data.</text>
</comment>
<proteinExistence type="predicted"/>
<dbReference type="AlphaFoldDB" id="A0A8J6BMR1"/>
<dbReference type="EMBL" id="WNTK01002567">
    <property type="protein sequence ID" value="KAG9465903.1"/>
    <property type="molecule type" value="Genomic_DNA"/>
</dbReference>
<evidence type="ECO:0000313" key="3">
    <source>
        <dbReference type="Proteomes" id="UP000770717"/>
    </source>
</evidence>